<dbReference type="RefSeq" id="XP_048319152.1">
    <property type="nucleotide sequence ID" value="XM_048463195.2"/>
</dbReference>
<protein>
    <submittedName>
        <fullName evidence="3">Brassinosteroid-related acyltransferase 1</fullName>
    </submittedName>
</protein>
<dbReference type="PANTHER" id="PTHR31642">
    <property type="entry name" value="TRICHOTHECENE 3-O-ACETYLTRANSFERASE"/>
    <property type="match status" value="1"/>
</dbReference>
<dbReference type="PANTHER" id="PTHR31642:SF186">
    <property type="entry name" value="BRASSINOSTEROID-RELATED ACYLTRANSFERASE 1-LIKE"/>
    <property type="match status" value="1"/>
</dbReference>
<reference evidence="3" key="1">
    <citation type="submission" date="2025-08" db="UniProtKB">
        <authorList>
            <consortium name="RefSeq"/>
        </authorList>
    </citation>
    <scope>IDENTIFICATION</scope>
    <source>
        <tissue evidence="3">Seedling</tissue>
    </source>
</reference>
<keyword evidence="3" id="KW-0012">Acyltransferase</keyword>
<dbReference type="InterPro" id="IPR050317">
    <property type="entry name" value="Plant_Fungal_Acyltransferase"/>
</dbReference>
<evidence type="ECO:0000256" key="1">
    <source>
        <dbReference type="ARBA" id="ARBA00009861"/>
    </source>
</evidence>
<proteinExistence type="inferred from homology"/>
<evidence type="ECO:0000313" key="2">
    <source>
        <dbReference type="Proteomes" id="UP001652623"/>
    </source>
</evidence>
<dbReference type="Gene3D" id="3.30.559.10">
    <property type="entry name" value="Chloramphenicol acetyltransferase-like domain"/>
    <property type="match status" value="2"/>
</dbReference>
<dbReference type="Proteomes" id="UP001652623">
    <property type="component" value="Chromosome 12"/>
</dbReference>
<accession>A0ABM3I2B6</accession>
<dbReference type="InterPro" id="IPR023213">
    <property type="entry name" value="CAT-like_dom_sf"/>
</dbReference>
<keyword evidence="3" id="KW-0808">Transferase</keyword>
<dbReference type="GO" id="GO:0016746">
    <property type="term" value="F:acyltransferase activity"/>
    <property type="evidence" value="ECO:0007669"/>
    <property type="project" value="UniProtKB-KW"/>
</dbReference>
<organism evidence="2 3">
    <name type="scientific">Ziziphus jujuba</name>
    <name type="common">Chinese jujube</name>
    <name type="synonym">Ziziphus sativa</name>
    <dbReference type="NCBI Taxonomy" id="326968"/>
    <lineage>
        <taxon>Eukaryota</taxon>
        <taxon>Viridiplantae</taxon>
        <taxon>Streptophyta</taxon>
        <taxon>Embryophyta</taxon>
        <taxon>Tracheophyta</taxon>
        <taxon>Spermatophyta</taxon>
        <taxon>Magnoliopsida</taxon>
        <taxon>eudicotyledons</taxon>
        <taxon>Gunneridae</taxon>
        <taxon>Pentapetalae</taxon>
        <taxon>rosids</taxon>
        <taxon>fabids</taxon>
        <taxon>Rosales</taxon>
        <taxon>Rhamnaceae</taxon>
        <taxon>Paliureae</taxon>
        <taxon>Ziziphus</taxon>
    </lineage>
</organism>
<name>A0ABM3I2B6_ZIZJJ</name>
<gene>
    <name evidence="3" type="primary">LOC107429180</name>
</gene>
<evidence type="ECO:0000313" key="3">
    <source>
        <dbReference type="RefSeq" id="XP_048319152.1"/>
    </source>
</evidence>
<dbReference type="GeneID" id="107429180"/>
<dbReference type="Pfam" id="PF02458">
    <property type="entry name" value="Transferase"/>
    <property type="match status" value="1"/>
</dbReference>
<comment type="similarity">
    <text evidence="1">Belongs to the plant acyltransferase family.</text>
</comment>
<sequence>MELKVFLKETVCLRPSEQSKKQTIELSGLDRMSPAMFYTVFFYKSNNLETKSSFSKAEDIVVERAKRALQKVLVSWYPAAGRFRIKEETGKLEILCNDEGVTLVTAETPAKLEELGELRNYKPCYEKLVPQLPVAENISDNPLIVVQITKFGCGGISIGLGGSHALFDGVGAFNFLTSWAHISSGKEESDLLLPNHSREALLNAIGASPNSSPGCGSSSISIYEQAHIVTIQDLYGIPMQAMASDDKCWESALARFGQIDNQAGLQLVTLCMKKETVETWKRLAVQRGMLSKCSTFDVLCAHVWKARVKALSLHPNTNICLQFPVDSRSKLQPPLGKNFTGNAFVLASVSCQARNVIEEPLHFTIQRIQAAKELITDEYVKLYAKALESSDKFFPSMRELTIITDWLKFPLDALDFGWGKVSSLAILTTPVPEAAFLMLNLDESGGFSVRIGIGDLHVRDFTANFTNFNYP</sequence>
<keyword evidence="2" id="KW-1185">Reference proteome</keyword>